<dbReference type="SMART" id="SM00448">
    <property type="entry name" value="REC"/>
    <property type="match status" value="1"/>
</dbReference>
<sequence>MHTLLVDDEPLSRNELTYLLKKCPEITSIVEAESIEEALEKMLYQPVDLIFLDIHLTNESGLTLADKVNQLKKPPLIIFATAYDEYAVKAFELNAQDYVLKPFELNRIQQAVTKAYRLIDANKEKIKAVSISISTTLPIQVEEYIYMVKQREIIALEVKNGITTVYTVQKDYQTRESLSALEKKLSPSHFMRVHRSYIVQLEAIQEIQPWFNHTVQVTMKNQLKIPVSRSYIKEFKEKMGL</sequence>
<dbReference type="EMBL" id="FXBJ01000002">
    <property type="protein sequence ID" value="SMH34626.1"/>
    <property type="molecule type" value="Genomic_DNA"/>
</dbReference>
<dbReference type="InterPro" id="IPR007492">
    <property type="entry name" value="LytTR_DNA-bd_dom"/>
</dbReference>
<name>A0A1X7NAK9_9LACT</name>
<feature type="modified residue" description="4-aspartylphosphate" evidence="1">
    <location>
        <position position="53"/>
    </location>
</feature>
<dbReference type="PANTHER" id="PTHR37299">
    <property type="entry name" value="TRANSCRIPTIONAL REGULATOR-RELATED"/>
    <property type="match status" value="1"/>
</dbReference>
<dbReference type="InterPro" id="IPR011006">
    <property type="entry name" value="CheY-like_superfamily"/>
</dbReference>
<dbReference type="Gene3D" id="3.40.50.2300">
    <property type="match status" value="1"/>
</dbReference>
<evidence type="ECO:0000313" key="4">
    <source>
        <dbReference type="EMBL" id="SMH34626.1"/>
    </source>
</evidence>
<dbReference type="InterPro" id="IPR001789">
    <property type="entry name" value="Sig_transdc_resp-reg_receiver"/>
</dbReference>
<dbReference type="Gene3D" id="2.20.25.10">
    <property type="match status" value="1"/>
</dbReference>
<dbReference type="GO" id="GO:0000156">
    <property type="term" value="F:phosphorelay response regulator activity"/>
    <property type="evidence" value="ECO:0007669"/>
    <property type="project" value="InterPro"/>
</dbReference>
<accession>A0A1X7NAK9</accession>
<evidence type="ECO:0000259" key="2">
    <source>
        <dbReference type="PROSITE" id="PS50110"/>
    </source>
</evidence>
<proteinExistence type="predicted"/>
<dbReference type="Pfam" id="PF00072">
    <property type="entry name" value="Response_reg"/>
    <property type="match status" value="1"/>
</dbReference>
<dbReference type="OrthoDB" id="9809318at2"/>
<feature type="domain" description="Response regulatory" evidence="2">
    <location>
        <begin position="2"/>
        <end position="116"/>
    </location>
</feature>
<evidence type="ECO:0000256" key="1">
    <source>
        <dbReference type="PROSITE-ProRule" id="PRU00169"/>
    </source>
</evidence>
<dbReference type="Pfam" id="PF04397">
    <property type="entry name" value="LytTR"/>
    <property type="match status" value="1"/>
</dbReference>
<dbReference type="STRING" id="1073423.SAMN04488700_1684"/>
<dbReference type="SUPFAM" id="SSF52172">
    <property type="entry name" value="CheY-like"/>
    <property type="match status" value="1"/>
</dbReference>
<keyword evidence="1" id="KW-0597">Phosphoprotein</keyword>
<reference evidence="4 5" key="1">
    <citation type="submission" date="2017-04" db="EMBL/GenBank/DDBJ databases">
        <authorList>
            <person name="Afonso C.L."/>
            <person name="Miller P.J."/>
            <person name="Scott M.A."/>
            <person name="Spackman E."/>
            <person name="Goraichik I."/>
            <person name="Dimitrov K.M."/>
            <person name="Suarez D.L."/>
            <person name="Swayne D.E."/>
        </authorList>
    </citation>
    <scope>NUCLEOTIDE SEQUENCE [LARGE SCALE GENOMIC DNA]</scope>
    <source>
        <strain evidence="4 5">LMG26642</strain>
    </source>
</reference>
<evidence type="ECO:0000259" key="3">
    <source>
        <dbReference type="PROSITE" id="PS50930"/>
    </source>
</evidence>
<feature type="domain" description="HTH LytTR-type" evidence="3">
    <location>
        <begin position="137"/>
        <end position="241"/>
    </location>
</feature>
<dbReference type="SMART" id="SM00850">
    <property type="entry name" value="LytTR"/>
    <property type="match status" value="1"/>
</dbReference>
<organism evidence="4 5">
    <name type="scientific">Carnobacterium iners</name>
    <dbReference type="NCBI Taxonomy" id="1073423"/>
    <lineage>
        <taxon>Bacteria</taxon>
        <taxon>Bacillati</taxon>
        <taxon>Bacillota</taxon>
        <taxon>Bacilli</taxon>
        <taxon>Lactobacillales</taxon>
        <taxon>Carnobacteriaceae</taxon>
        <taxon>Carnobacterium</taxon>
    </lineage>
</organism>
<dbReference type="GO" id="GO:0003677">
    <property type="term" value="F:DNA binding"/>
    <property type="evidence" value="ECO:0007669"/>
    <property type="project" value="InterPro"/>
</dbReference>
<evidence type="ECO:0000313" key="5">
    <source>
        <dbReference type="Proteomes" id="UP000193435"/>
    </source>
</evidence>
<protein>
    <submittedName>
        <fullName evidence="4">Two component transcriptional regulator, LytTR family</fullName>
    </submittedName>
</protein>
<keyword evidence="5" id="KW-1185">Reference proteome</keyword>
<dbReference type="PROSITE" id="PS50930">
    <property type="entry name" value="HTH_LYTTR"/>
    <property type="match status" value="1"/>
</dbReference>
<dbReference type="PANTHER" id="PTHR37299:SF1">
    <property type="entry name" value="STAGE 0 SPORULATION PROTEIN A HOMOLOG"/>
    <property type="match status" value="1"/>
</dbReference>
<dbReference type="PROSITE" id="PS50110">
    <property type="entry name" value="RESPONSE_REGULATORY"/>
    <property type="match status" value="1"/>
</dbReference>
<dbReference type="Proteomes" id="UP000193435">
    <property type="component" value="Unassembled WGS sequence"/>
</dbReference>
<dbReference type="Gene3D" id="2.40.50.40">
    <property type="match status" value="1"/>
</dbReference>
<dbReference type="InterPro" id="IPR046947">
    <property type="entry name" value="LytR-like"/>
</dbReference>
<dbReference type="RefSeq" id="WP_085559806.1">
    <property type="nucleotide sequence ID" value="NZ_FOAH01000005.1"/>
</dbReference>
<gene>
    <name evidence="4" type="ORF">SAMN04488700_1684</name>
</gene>
<dbReference type="AlphaFoldDB" id="A0A1X7NAK9"/>